<sequence length="148" mass="14987">MGLRKKKTLLEQGQDYVEAAIDQAKEFVQGTALPALNDARDKAAPVVAAGATTIAEKAGEAKAFADAKTAQASGKKQQKGSKLKKLFLLGALGGAAAVVAKKLQGGESGGGWQSAYEPAPPPAAPVAEAVPDLTEADPLADPLADPRA</sequence>
<proteinExistence type="predicted"/>
<evidence type="ECO:0000313" key="2">
    <source>
        <dbReference type="EMBL" id="KAA1420171.1"/>
    </source>
</evidence>
<comment type="caution">
    <text evidence="2">The sequence shown here is derived from an EMBL/GenBank/DDBJ whole genome shotgun (WGS) entry which is preliminary data.</text>
</comment>
<dbReference type="EMBL" id="VUJV01000002">
    <property type="protein sequence ID" value="KAA1420171.1"/>
    <property type="molecule type" value="Genomic_DNA"/>
</dbReference>
<keyword evidence="3" id="KW-1185">Reference proteome</keyword>
<dbReference type="AlphaFoldDB" id="A0A5B1LHH1"/>
<name>A0A5B1LHH1_9ACTN</name>
<gene>
    <name evidence="2" type="ORF">F0U44_07000</name>
</gene>
<feature type="region of interest" description="Disordered" evidence="1">
    <location>
        <begin position="105"/>
        <end position="148"/>
    </location>
</feature>
<reference evidence="2 3" key="2">
    <citation type="submission" date="2019-09" db="EMBL/GenBank/DDBJ databases">
        <authorList>
            <person name="Jin C."/>
        </authorList>
    </citation>
    <scope>NUCLEOTIDE SEQUENCE [LARGE SCALE GENOMIC DNA]</scope>
    <source>
        <strain evidence="2 3">BN130099</strain>
    </source>
</reference>
<organism evidence="2 3">
    <name type="scientific">Nocardioides humilatus</name>
    <dbReference type="NCBI Taxonomy" id="2607660"/>
    <lineage>
        <taxon>Bacteria</taxon>
        <taxon>Bacillati</taxon>
        <taxon>Actinomycetota</taxon>
        <taxon>Actinomycetes</taxon>
        <taxon>Propionibacteriales</taxon>
        <taxon>Nocardioidaceae</taxon>
        <taxon>Nocardioides</taxon>
    </lineage>
</organism>
<dbReference type="Proteomes" id="UP000325003">
    <property type="component" value="Unassembled WGS sequence"/>
</dbReference>
<evidence type="ECO:0000256" key="1">
    <source>
        <dbReference type="SAM" id="MobiDB-lite"/>
    </source>
</evidence>
<accession>A0A5B1LHH1</accession>
<dbReference type="RefSeq" id="WP_149727595.1">
    <property type="nucleotide sequence ID" value="NZ_VUJV01000002.1"/>
</dbReference>
<protein>
    <submittedName>
        <fullName evidence="2">Uncharacterized protein</fullName>
    </submittedName>
</protein>
<reference evidence="2 3" key="1">
    <citation type="submission" date="2019-09" db="EMBL/GenBank/DDBJ databases">
        <title>Nocardioides panacisoli sp. nov., isolated from the soil of a ginseng field.</title>
        <authorList>
            <person name="Cho C."/>
        </authorList>
    </citation>
    <scope>NUCLEOTIDE SEQUENCE [LARGE SCALE GENOMIC DNA]</scope>
    <source>
        <strain evidence="2 3">BN130099</strain>
    </source>
</reference>
<evidence type="ECO:0000313" key="3">
    <source>
        <dbReference type="Proteomes" id="UP000325003"/>
    </source>
</evidence>